<reference evidence="3" key="1">
    <citation type="submission" date="2013-08" db="EMBL/GenBank/DDBJ databases">
        <authorList>
            <person name="Mendez C."/>
            <person name="Richter M."/>
            <person name="Ferrer M."/>
            <person name="Sanchez J."/>
        </authorList>
    </citation>
    <scope>NUCLEOTIDE SEQUENCE</scope>
</reference>
<dbReference type="InterPro" id="IPR038763">
    <property type="entry name" value="DHH_sf"/>
</dbReference>
<feature type="domain" description="DDH" evidence="2">
    <location>
        <begin position="25"/>
        <end position="124"/>
    </location>
</feature>
<dbReference type="GO" id="GO:0004527">
    <property type="term" value="F:exonuclease activity"/>
    <property type="evidence" value="ECO:0007669"/>
    <property type="project" value="UniProtKB-KW"/>
</dbReference>
<evidence type="ECO:0000256" key="1">
    <source>
        <dbReference type="SAM" id="MobiDB-lite"/>
    </source>
</evidence>
<comment type="caution">
    <text evidence="3">The sequence shown here is derived from an EMBL/GenBank/DDBJ whole genome shotgun (WGS) entry which is preliminary data.</text>
</comment>
<evidence type="ECO:0000259" key="2">
    <source>
        <dbReference type="Pfam" id="PF01368"/>
    </source>
</evidence>
<gene>
    <name evidence="3" type="ORF">B1A_04514</name>
</gene>
<sequence>IPNRESEGYGLNLQALEELSARGAGLVITVDCGTTALEVAAARPAGMRLLITDHHLPHALPDGQGFELAGADALVNPQRPGDGYPFKGLAGVGVAYKLVQALEAARLMPLGTSAQQLPLVALGTVADMMPLLGENRSLVRQGLARWVEAAPLGLLALARRAGIEGNPSASDLGFSLGPRINAAGRMEDAKLALDCCLAASPAEAARAAAGLEGLNQSRRRSLADALERARPMVERLPTRPPPSSSAMRRSRPEWWVWWPGGWPRSSSGRASSSHGLEWSGAAPPGALPG</sequence>
<evidence type="ECO:0000313" key="3">
    <source>
        <dbReference type="EMBL" id="EQD74336.1"/>
    </source>
</evidence>
<feature type="compositionally biased region" description="Low complexity" evidence="1">
    <location>
        <begin position="264"/>
        <end position="273"/>
    </location>
</feature>
<dbReference type="SUPFAM" id="SSF64182">
    <property type="entry name" value="DHH phosphoesterases"/>
    <property type="match status" value="1"/>
</dbReference>
<reference evidence="3" key="2">
    <citation type="journal article" date="2014" name="ISME J.">
        <title>Microbial stratification in low pH oxic and suboxic macroscopic growths along an acid mine drainage.</title>
        <authorList>
            <person name="Mendez-Garcia C."/>
            <person name="Mesa V."/>
            <person name="Sprenger R.R."/>
            <person name="Richter M."/>
            <person name="Diez M.S."/>
            <person name="Solano J."/>
            <person name="Bargiela R."/>
            <person name="Golyshina O.V."/>
            <person name="Manteca A."/>
            <person name="Ramos J.L."/>
            <person name="Gallego J.R."/>
            <person name="Llorente I."/>
            <person name="Martins Dos Santos V.A."/>
            <person name="Jensen O.N."/>
            <person name="Pelaez A.I."/>
            <person name="Sanchez J."/>
            <person name="Ferrer M."/>
        </authorList>
    </citation>
    <scope>NUCLEOTIDE SEQUENCE</scope>
</reference>
<keyword evidence="3" id="KW-0269">Exonuclease</keyword>
<name>T1BNB8_9ZZZZ</name>
<dbReference type="InterPro" id="IPR001667">
    <property type="entry name" value="DDH_dom"/>
</dbReference>
<dbReference type="PANTHER" id="PTHR30255">
    <property type="entry name" value="SINGLE-STRANDED-DNA-SPECIFIC EXONUCLEASE RECJ"/>
    <property type="match status" value="1"/>
</dbReference>
<organism evidence="3">
    <name type="scientific">mine drainage metagenome</name>
    <dbReference type="NCBI Taxonomy" id="410659"/>
    <lineage>
        <taxon>unclassified sequences</taxon>
        <taxon>metagenomes</taxon>
        <taxon>ecological metagenomes</taxon>
    </lineage>
</organism>
<protein>
    <submittedName>
        <fullName evidence="3">Single-stranded-DNA-specific exonuclease RecJ</fullName>
    </submittedName>
</protein>
<dbReference type="PANTHER" id="PTHR30255:SF2">
    <property type="entry name" value="SINGLE-STRANDED-DNA-SPECIFIC EXONUCLEASE RECJ"/>
    <property type="match status" value="1"/>
</dbReference>
<keyword evidence="3" id="KW-0540">Nuclease</keyword>
<dbReference type="InterPro" id="IPR051673">
    <property type="entry name" value="SSDNA_exonuclease_RecJ"/>
</dbReference>
<accession>T1BNB8</accession>
<dbReference type="Gene3D" id="3.90.1640.30">
    <property type="match status" value="1"/>
</dbReference>
<dbReference type="Pfam" id="PF01368">
    <property type="entry name" value="DHH"/>
    <property type="match status" value="1"/>
</dbReference>
<dbReference type="AlphaFoldDB" id="T1BNB8"/>
<keyword evidence="3" id="KW-0378">Hydrolase</keyword>
<proteinExistence type="predicted"/>
<feature type="non-terminal residue" evidence="3">
    <location>
        <position position="1"/>
    </location>
</feature>
<dbReference type="EMBL" id="AUZX01003283">
    <property type="protein sequence ID" value="EQD74336.1"/>
    <property type="molecule type" value="Genomic_DNA"/>
</dbReference>
<feature type="region of interest" description="Disordered" evidence="1">
    <location>
        <begin position="264"/>
        <end position="289"/>
    </location>
</feature>